<accession>G8X3S3</accession>
<organism evidence="2 3">
    <name type="scientific">Streptantibioticus cattleyicolor (strain ATCC 35852 / DSM 46488 / JCM 4925 / NBRC 14057 / NRRL 8057)</name>
    <name type="common">Streptomyces cattleya</name>
    <dbReference type="NCBI Taxonomy" id="1003195"/>
    <lineage>
        <taxon>Bacteria</taxon>
        <taxon>Bacillati</taxon>
        <taxon>Actinomycetota</taxon>
        <taxon>Actinomycetes</taxon>
        <taxon>Kitasatosporales</taxon>
        <taxon>Streptomycetaceae</taxon>
        <taxon>Streptantibioticus</taxon>
    </lineage>
</organism>
<dbReference type="HOGENOM" id="CLU_2847810_0_0_11"/>
<dbReference type="Proteomes" id="UP000007842">
    <property type="component" value="Chromosome"/>
</dbReference>
<evidence type="ECO:0000313" key="3">
    <source>
        <dbReference type="Proteomes" id="UP000007842"/>
    </source>
</evidence>
<name>G8X3S3_STREN</name>
<sequence length="65" mass="6527">MVSTRWPRQRVAGGRWGEGRTGAPATACGVRAGGGWPPGAAGRNGPGARPVVVIGRAPGPDTVRP</sequence>
<proteinExistence type="predicted"/>
<protein>
    <submittedName>
        <fullName evidence="2">Uncharacterized protein</fullName>
    </submittedName>
</protein>
<evidence type="ECO:0000256" key="1">
    <source>
        <dbReference type="SAM" id="MobiDB-lite"/>
    </source>
</evidence>
<dbReference type="EMBL" id="CP003219">
    <property type="protein sequence ID" value="AEW97679.1"/>
    <property type="molecule type" value="Genomic_DNA"/>
</dbReference>
<reference evidence="3" key="1">
    <citation type="submission" date="2011-12" db="EMBL/GenBank/DDBJ databases">
        <title>Complete genome sequence of Streptomyces cattleya strain DSM 46488.</title>
        <authorList>
            <person name="Ou H.-Y."/>
            <person name="Li P."/>
            <person name="Zhao C."/>
            <person name="O'Hagan D."/>
            <person name="Deng Z."/>
        </authorList>
    </citation>
    <scope>NUCLEOTIDE SEQUENCE [LARGE SCALE GENOMIC DNA]</scope>
    <source>
        <strain evidence="3">ATCC 35852 / DSM 46488 / JCM 4925 / NBRC 14057 / NRRL 8057</strain>
    </source>
</reference>
<evidence type="ECO:0000313" key="2">
    <source>
        <dbReference type="EMBL" id="AEW97679.1"/>
    </source>
</evidence>
<dbReference type="KEGG" id="scy:SCATT_53080"/>
<gene>
    <name evidence="2" type="ordered locus">SCATT_53080</name>
</gene>
<keyword evidence="3" id="KW-1185">Reference proteome</keyword>
<dbReference type="AlphaFoldDB" id="G8X3S3"/>
<feature type="region of interest" description="Disordered" evidence="1">
    <location>
        <begin position="1"/>
        <end position="23"/>
    </location>
</feature>